<gene>
    <name evidence="2" type="ORF">ECPE_LOCUS13429</name>
</gene>
<sequence>MSGTKCVTVTSGSTLETLCPSGTINQFTSKQPIEISAESGATTEASTTGTTTPTTKPGGDSAGPKPDQSGEAKKDGGNSEPEKKKKTDSEGSSPNPEANEERPENRKGNMVKQPPASPEQAAPGPNAEEGKVPVPSKLIRRSRDTSNTDVIVYYVLGKCFIKAIIL</sequence>
<feature type="region of interest" description="Disordered" evidence="1">
    <location>
        <begin position="1"/>
        <end position="143"/>
    </location>
</feature>
<reference evidence="2 3" key="2">
    <citation type="submission" date="2018-11" db="EMBL/GenBank/DDBJ databases">
        <authorList>
            <consortium name="Pathogen Informatics"/>
        </authorList>
    </citation>
    <scope>NUCLEOTIDE SEQUENCE [LARGE SCALE GENOMIC DNA]</scope>
    <source>
        <strain evidence="2 3">Egypt</strain>
    </source>
</reference>
<reference evidence="4" key="1">
    <citation type="submission" date="2016-06" db="UniProtKB">
        <authorList>
            <consortium name="WormBaseParasite"/>
        </authorList>
    </citation>
    <scope>IDENTIFICATION</scope>
</reference>
<dbReference type="AlphaFoldDB" id="A0A183B2J4"/>
<evidence type="ECO:0000313" key="2">
    <source>
        <dbReference type="EMBL" id="VDP90701.1"/>
    </source>
</evidence>
<accession>A0A183B2J4</accession>
<name>A0A183B2J4_9TREM</name>
<feature type="compositionally biased region" description="Basic and acidic residues" evidence="1">
    <location>
        <begin position="68"/>
        <end position="89"/>
    </location>
</feature>
<feature type="compositionally biased region" description="Polar residues" evidence="1">
    <location>
        <begin position="1"/>
        <end position="31"/>
    </location>
</feature>
<organism evidence="4">
    <name type="scientific">Echinostoma caproni</name>
    <dbReference type="NCBI Taxonomy" id="27848"/>
    <lineage>
        <taxon>Eukaryota</taxon>
        <taxon>Metazoa</taxon>
        <taxon>Spiralia</taxon>
        <taxon>Lophotrochozoa</taxon>
        <taxon>Platyhelminthes</taxon>
        <taxon>Trematoda</taxon>
        <taxon>Digenea</taxon>
        <taxon>Plagiorchiida</taxon>
        <taxon>Echinostomata</taxon>
        <taxon>Echinostomatoidea</taxon>
        <taxon>Echinostomatidae</taxon>
        <taxon>Echinostoma</taxon>
    </lineage>
</organism>
<dbReference type="EMBL" id="UZAN01055057">
    <property type="protein sequence ID" value="VDP90701.1"/>
    <property type="molecule type" value="Genomic_DNA"/>
</dbReference>
<protein>
    <submittedName>
        <fullName evidence="2 4">Uncharacterized protein</fullName>
    </submittedName>
</protein>
<dbReference type="WBParaSite" id="ECPE_0001346801-mRNA-1">
    <property type="protein sequence ID" value="ECPE_0001346801-mRNA-1"/>
    <property type="gene ID" value="ECPE_0001346801"/>
</dbReference>
<feature type="compositionally biased region" description="Low complexity" evidence="1">
    <location>
        <begin position="36"/>
        <end position="59"/>
    </location>
</feature>
<proteinExistence type="predicted"/>
<evidence type="ECO:0000256" key="1">
    <source>
        <dbReference type="SAM" id="MobiDB-lite"/>
    </source>
</evidence>
<evidence type="ECO:0000313" key="4">
    <source>
        <dbReference type="WBParaSite" id="ECPE_0001346801-mRNA-1"/>
    </source>
</evidence>
<keyword evidence="3" id="KW-1185">Reference proteome</keyword>
<dbReference type="Proteomes" id="UP000272942">
    <property type="component" value="Unassembled WGS sequence"/>
</dbReference>
<evidence type="ECO:0000313" key="3">
    <source>
        <dbReference type="Proteomes" id="UP000272942"/>
    </source>
</evidence>